<evidence type="ECO:0000313" key="1">
    <source>
        <dbReference type="EMBL" id="EPY54246.1"/>
    </source>
</evidence>
<dbReference type="HOGENOM" id="CLU_1603692_0_0_1"/>
<reference evidence="1 2" key="1">
    <citation type="journal article" date="2011" name="Science">
        <title>Comparative functional genomics of the fission yeasts.</title>
        <authorList>
            <person name="Rhind N."/>
            <person name="Chen Z."/>
            <person name="Yassour M."/>
            <person name="Thompson D.A."/>
            <person name="Haas B.J."/>
            <person name="Habib N."/>
            <person name="Wapinski I."/>
            <person name="Roy S."/>
            <person name="Lin M.F."/>
            <person name="Heiman D.I."/>
            <person name="Young S.K."/>
            <person name="Furuya K."/>
            <person name="Guo Y."/>
            <person name="Pidoux A."/>
            <person name="Chen H.M."/>
            <person name="Robbertse B."/>
            <person name="Goldberg J.M."/>
            <person name="Aoki K."/>
            <person name="Bayne E.H."/>
            <person name="Berlin A.M."/>
            <person name="Desjardins C.A."/>
            <person name="Dobbs E."/>
            <person name="Dukaj L."/>
            <person name="Fan L."/>
            <person name="FitzGerald M.G."/>
            <person name="French C."/>
            <person name="Gujja S."/>
            <person name="Hansen K."/>
            <person name="Keifenheim D."/>
            <person name="Levin J.Z."/>
            <person name="Mosher R.A."/>
            <person name="Mueller C.A."/>
            <person name="Pfiffner J."/>
            <person name="Priest M."/>
            <person name="Russ C."/>
            <person name="Smialowska A."/>
            <person name="Swoboda P."/>
            <person name="Sykes S.M."/>
            <person name="Vaughn M."/>
            <person name="Vengrova S."/>
            <person name="Yoder R."/>
            <person name="Zeng Q."/>
            <person name="Allshire R."/>
            <person name="Baulcombe D."/>
            <person name="Birren B.W."/>
            <person name="Brown W."/>
            <person name="Ekwall K."/>
            <person name="Kellis M."/>
            <person name="Leatherwood J."/>
            <person name="Levin H."/>
            <person name="Margalit H."/>
            <person name="Martienssen R."/>
            <person name="Nieduszynski C.A."/>
            <person name="Spatafora J.W."/>
            <person name="Friedman N."/>
            <person name="Dalgaard J.Z."/>
            <person name="Baumann P."/>
            <person name="Niki H."/>
            <person name="Regev A."/>
            <person name="Nusbaum C."/>
        </authorList>
    </citation>
    <scope>NUCLEOTIDE SEQUENCE [LARGE SCALE GENOMIC DNA]</scope>
    <source>
        <strain evidence="2">OY26 / ATCC MYA-4695 / CBS 11777 / NBRC 106824 / NRRL Y48691</strain>
    </source>
</reference>
<gene>
    <name evidence="1" type="ORF">SPOG_04139</name>
</gene>
<dbReference type="GO" id="GO:0032797">
    <property type="term" value="C:SMN complex"/>
    <property type="evidence" value="ECO:0007669"/>
    <property type="project" value="EnsemblFungi"/>
</dbReference>
<dbReference type="eggNOG" id="ENOG502SGGI">
    <property type="taxonomic scope" value="Eukaryota"/>
</dbReference>
<accession>S9XKK4</accession>
<organism evidence="1 2">
    <name type="scientific">Schizosaccharomyces cryophilus (strain OY26 / ATCC MYA-4695 / CBS 11777 / NBRC 106824 / NRRL Y48691)</name>
    <name type="common">Fission yeast</name>
    <dbReference type="NCBI Taxonomy" id="653667"/>
    <lineage>
        <taxon>Eukaryota</taxon>
        <taxon>Fungi</taxon>
        <taxon>Dikarya</taxon>
        <taxon>Ascomycota</taxon>
        <taxon>Taphrinomycotina</taxon>
        <taxon>Schizosaccharomycetes</taxon>
        <taxon>Schizosaccharomycetales</taxon>
        <taxon>Schizosaccharomycetaceae</taxon>
        <taxon>Schizosaccharomyces</taxon>
    </lineage>
</organism>
<dbReference type="OMA" id="KFHDEHF"/>
<dbReference type="AlphaFoldDB" id="S9XKK4"/>
<keyword evidence="2" id="KW-1185">Reference proteome</keyword>
<dbReference type="OrthoDB" id="5422320at2759"/>
<sequence length="166" mass="19318">MSLTEEDLQKFHDEHFGNVAIQCWENAFLQSQDDFDLASPRKPGSKSSTIERYPDGVIRTLTDEQVAYFRESEIREIKWKKEKEQFIQEKETAAKAFEQANVAASLPESQPNVPMSLQQPLSIDSYRRLYGYSYHDVLELEQILDNSFQKFTAVSTKYWPSIPIRS</sequence>
<dbReference type="PANTHER" id="PTHR40642">
    <property type="entry name" value="YALI0F31295P"/>
    <property type="match status" value="1"/>
</dbReference>
<dbReference type="EMBL" id="KE546988">
    <property type="protein sequence ID" value="EPY54246.1"/>
    <property type="molecule type" value="Genomic_DNA"/>
</dbReference>
<proteinExistence type="predicted"/>
<protein>
    <submittedName>
        <fullName evidence="1">Fungal protein</fullName>
    </submittedName>
</protein>
<dbReference type="STRING" id="653667.S9XKK4"/>
<dbReference type="InterPro" id="IPR024526">
    <property type="entry name" value="DUF3807"/>
</dbReference>
<dbReference type="Proteomes" id="UP000015464">
    <property type="component" value="Unassembled WGS sequence"/>
</dbReference>
<dbReference type="GO" id="GO:0000387">
    <property type="term" value="P:spliceosomal snRNP assembly"/>
    <property type="evidence" value="ECO:0007669"/>
    <property type="project" value="EnsemblFungi"/>
</dbReference>
<dbReference type="GeneID" id="25038453"/>
<dbReference type="PANTHER" id="PTHR40642:SF1">
    <property type="entry name" value="YALI0F31295P"/>
    <property type="match status" value="1"/>
</dbReference>
<evidence type="ECO:0000313" key="2">
    <source>
        <dbReference type="Proteomes" id="UP000015464"/>
    </source>
</evidence>
<dbReference type="RefSeq" id="XP_013021855.1">
    <property type="nucleotide sequence ID" value="XM_013166401.1"/>
</dbReference>
<dbReference type="Pfam" id="PF12720">
    <property type="entry name" value="DUF3807"/>
    <property type="match status" value="1"/>
</dbReference>
<name>S9XKK4_SCHCR</name>